<feature type="transmembrane region" description="Helical" evidence="9">
    <location>
        <begin position="411"/>
        <end position="436"/>
    </location>
</feature>
<dbReference type="EMBL" id="CAXAMN010022284">
    <property type="protein sequence ID" value="CAK9068020.1"/>
    <property type="molecule type" value="Genomic_DNA"/>
</dbReference>
<keyword evidence="13" id="KW-1185">Reference proteome</keyword>
<dbReference type="PANTHER" id="PTHR21229:SF1">
    <property type="entry name" value="GH17801P"/>
    <property type="match status" value="1"/>
</dbReference>
<dbReference type="Gene3D" id="1.25.40.10">
    <property type="entry name" value="Tetratricopeptide repeat domain"/>
    <property type="match status" value="2"/>
</dbReference>
<feature type="region of interest" description="Disordered" evidence="8">
    <location>
        <begin position="455"/>
        <end position="853"/>
    </location>
</feature>
<dbReference type="PANTHER" id="PTHR21229">
    <property type="entry name" value="LUNG SEVEN TRANSMEMBRANE RECEPTOR"/>
    <property type="match status" value="1"/>
</dbReference>
<feature type="compositionally biased region" description="Basic and acidic residues" evidence="8">
    <location>
        <begin position="668"/>
        <end position="721"/>
    </location>
</feature>
<accession>A0ABP0NW39</accession>
<feature type="compositionally biased region" description="Basic and acidic residues" evidence="8">
    <location>
        <begin position="455"/>
        <end position="467"/>
    </location>
</feature>
<feature type="coiled-coil region" evidence="7">
    <location>
        <begin position="1393"/>
        <end position="1420"/>
    </location>
</feature>
<dbReference type="InterPro" id="IPR053937">
    <property type="entry name" value="GOST_TM"/>
</dbReference>
<evidence type="ECO:0000256" key="3">
    <source>
        <dbReference type="ARBA" id="ARBA00022729"/>
    </source>
</evidence>
<sequence>MGRRWCMWRCLAALLCFRCTEAQIYSFEKMALPDARSLHTLYAFYVYSHQDAPERTLGQPFVQFHNLMFTANNPADSEKAKNYGGIQLSILPYRSFWTLIQPDKFCSSREDVAQGIAKEDGKLLAHKAPGESDESVNLYSHTVTYGSSSDHQVPVHSTGVYILVFSNCGEFKDGEVSGSVIAKNSYGFLPGNEYHKMPFYGWLAIVYIAMAMLWMCLSLRYWRELFHIQYCVAAVIFLGLVEAFLQWRFFMDWNETGVRGRILFVLAILATVVKSIFSYMLVLVASLGWGVTRPYLDQPTILKVQALSFFYIVLDFVRESALSFRHSHSLSIAFVLLCLLPVALLNGVIFYWIFTALSSLIETLAERKQQEKLVVFQRLWKILVAALSLASLSLLFQLYDLSRSISQRWHYQWFFADGVSHILFCMVLTAIMFLFAPHTNSQRFAYKQVEGDEKGESSKVTDEKNVWADEGGLDEEEDDSFWASTHGKGSNSADLVGASQEMTAVPQGSPEVGLAATEDEDLTGAEARKKRKQRLEAREAARLQRLAQKAAARRSGSFADETPEESRARKIAEKAAARRAKAKAANGGMSPKEEEPKDEPKEETKLEEPKEELKDELKAEPKAEPKEEPKVEPQEEKLSSQAESAEDGEMWMAASSEAEKKSRRLDKNHKDSAKGEKEKGHAQDPKDAEKKKDEKGSKKESRTSKETPKDSSPERGKETSGRHRRDRGQRSPRNRRRHGEDTERRVRRRRDSRSAGRRSTGRGHRRRRDSRDEADQARPKVARLSSPQRSRRTNANAISPEKKPPERLVVGKRVRVIVENEDKEGLYFDDDRVGSKGTTGQIMEDDGSEQPFRVKLKNGKLSWFKEAWLEECESSSSSSSSSSDSSESEDEADEAKAKQDGASPDEAAFAWERTPKNLPPTGMAAYAMNGAGNVSPLAAEVEAFLNSAGVDGEAAQRLRVMPAHQQRMVMNRGPVGGSRMPSAVLISRIRDAELGRAGPAGMGNIPINGGPPSSNPEIEKLISKWNLDAKASFMLRSVPPDKHDLVLNISLEKARNPSAYVITQMNSLFGGMQGIQELQKMAAVNNGNRDAMQPSPFNKQQPNFNLTAVTWRSDGLGVLGCEEVRGFRAFCVADGAGWWSPFDMPVGPMPGTMPSQLAVSLSPFCTSDPFKRRPTRAGRRSVTCRAMRCNAYESAAAELVDESPGLHPLEQLDVLMSKVDELKAKGDTDGIIECRIKQLNLQRVLSCLHQFPLQPLIQAQAALAEAYGQGGYFVQAKEHLAQARDVCSGGVYDELQCRRLQADLLASEGAVAFAEGQLEVAEKVLLDAARLGRETRGELDRFTAHVHILLGQVATQRGHVDKAIDHFSDAWQAHEDLDGRTGEPTLRVRLRMADAQRRLAARAEKAVQELQAVVEILKSEDLPTLLVESSSRLSHWLLEDERDEEAFQALQTAEAACQKHFGEEDPKAIDVKRHMASLHIKLGRKKEALEYLKDVHYFERRLHGSQSVQVARTLKALGTVYAADGQLTEAEQSYQQALRIFETDRVPNAHFIHEIHAMCGWPGVATVIGGSQVIGG</sequence>
<evidence type="ECO:0000259" key="11">
    <source>
        <dbReference type="Pfam" id="PF06814"/>
    </source>
</evidence>
<evidence type="ECO:0000256" key="1">
    <source>
        <dbReference type="ARBA" id="ARBA00004141"/>
    </source>
</evidence>
<gene>
    <name evidence="12" type="ORF">CCMP2556_LOCUS33404</name>
</gene>
<feature type="compositionally biased region" description="Basic and acidic residues" evidence="8">
    <location>
        <begin position="564"/>
        <end position="576"/>
    </location>
</feature>
<protein>
    <recommendedName>
        <fullName evidence="11">GOST seven transmembrane domain-containing protein</fullName>
    </recommendedName>
</protein>
<evidence type="ECO:0000256" key="5">
    <source>
        <dbReference type="ARBA" id="ARBA00023136"/>
    </source>
</evidence>
<evidence type="ECO:0000313" key="13">
    <source>
        <dbReference type="Proteomes" id="UP001642484"/>
    </source>
</evidence>
<feature type="compositionally biased region" description="Basic and acidic residues" evidence="8">
    <location>
        <begin position="769"/>
        <end position="778"/>
    </location>
</feature>
<evidence type="ECO:0000256" key="10">
    <source>
        <dbReference type="SAM" id="SignalP"/>
    </source>
</evidence>
<reference evidence="12 13" key="1">
    <citation type="submission" date="2024-02" db="EMBL/GenBank/DDBJ databases">
        <authorList>
            <person name="Chen Y."/>
            <person name="Shah S."/>
            <person name="Dougan E. K."/>
            <person name="Thang M."/>
            <person name="Chan C."/>
        </authorList>
    </citation>
    <scope>NUCLEOTIDE SEQUENCE [LARGE SCALE GENOMIC DNA]</scope>
</reference>
<feature type="transmembrane region" description="Helical" evidence="9">
    <location>
        <begin position="379"/>
        <end position="399"/>
    </location>
</feature>
<dbReference type="InterPro" id="IPR011990">
    <property type="entry name" value="TPR-like_helical_dom_sf"/>
</dbReference>
<evidence type="ECO:0000256" key="4">
    <source>
        <dbReference type="ARBA" id="ARBA00022989"/>
    </source>
</evidence>
<feature type="signal peptide" evidence="10">
    <location>
        <begin position="1"/>
        <end position="22"/>
    </location>
</feature>
<keyword evidence="5 9" id="KW-0472">Membrane</keyword>
<feature type="repeat" description="TPR" evidence="6">
    <location>
        <begin position="1511"/>
        <end position="1544"/>
    </location>
</feature>
<feature type="region of interest" description="Disordered" evidence="8">
    <location>
        <begin position="873"/>
        <end position="905"/>
    </location>
</feature>
<comment type="caution">
    <text evidence="12">The sequence shown here is derived from an EMBL/GenBank/DDBJ whole genome shotgun (WGS) entry which is preliminary data.</text>
</comment>
<feature type="compositionally biased region" description="Basic residues" evidence="8">
    <location>
        <begin position="745"/>
        <end position="768"/>
    </location>
</feature>
<keyword evidence="3 10" id="KW-0732">Signal</keyword>
<feature type="compositionally biased region" description="Basic residues" evidence="8">
    <location>
        <begin position="722"/>
        <end position="737"/>
    </location>
</feature>
<feature type="transmembrane region" description="Helical" evidence="9">
    <location>
        <begin position="231"/>
        <end position="250"/>
    </location>
</feature>
<evidence type="ECO:0000256" key="8">
    <source>
        <dbReference type="SAM" id="MobiDB-lite"/>
    </source>
</evidence>
<feature type="compositionally biased region" description="Low complexity" evidence="8">
    <location>
        <begin position="874"/>
        <end position="885"/>
    </location>
</feature>
<feature type="transmembrane region" description="Helical" evidence="9">
    <location>
        <begin position="330"/>
        <end position="358"/>
    </location>
</feature>
<evidence type="ECO:0000313" key="12">
    <source>
        <dbReference type="EMBL" id="CAK9068020.1"/>
    </source>
</evidence>
<feature type="transmembrane region" description="Helical" evidence="9">
    <location>
        <begin position="262"/>
        <end position="289"/>
    </location>
</feature>
<feature type="domain" description="GOST seven transmembrane" evidence="11">
    <location>
        <begin position="196"/>
        <end position="442"/>
    </location>
</feature>
<keyword evidence="2 9" id="KW-0812">Transmembrane</keyword>
<dbReference type="InterPro" id="IPR019734">
    <property type="entry name" value="TPR_rpt"/>
</dbReference>
<comment type="subcellular location">
    <subcellularLocation>
        <location evidence="1">Membrane</location>
        <topology evidence="1">Multi-pass membrane protein</topology>
    </subcellularLocation>
</comment>
<evidence type="ECO:0000256" key="9">
    <source>
        <dbReference type="SAM" id="Phobius"/>
    </source>
</evidence>
<dbReference type="SMART" id="SM00028">
    <property type="entry name" value="TPR"/>
    <property type="match status" value="3"/>
</dbReference>
<keyword evidence="6" id="KW-0802">TPR repeat</keyword>
<evidence type="ECO:0000256" key="6">
    <source>
        <dbReference type="PROSITE-ProRule" id="PRU00339"/>
    </source>
</evidence>
<feature type="transmembrane region" description="Helical" evidence="9">
    <location>
        <begin position="199"/>
        <end position="219"/>
    </location>
</feature>
<feature type="chain" id="PRO_5046805738" description="GOST seven transmembrane domain-containing protein" evidence="10">
    <location>
        <begin position="23"/>
        <end position="1576"/>
    </location>
</feature>
<dbReference type="Proteomes" id="UP001642484">
    <property type="component" value="Unassembled WGS sequence"/>
</dbReference>
<feature type="compositionally biased region" description="Polar residues" evidence="8">
    <location>
        <begin position="785"/>
        <end position="797"/>
    </location>
</feature>
<dbReference type="PROSITE" id="PS50005">
    <property type="entry name" value="TPR"/>
    <property type="match status" value="2"/>
</dbReference>
<evidence type="ECO:0000256" key="7">
    <source>
        <dbReference type="SAM" id="Coils"/>
    </source>
</evidence>
<keyword evidence="4 9" id="KW-1133">Transmembrane helix</keyword>
<organism evidence="12 13">
    <name type="scientific">Durusdinium trenchii</name>
    <dbReference type="NCBI Taxonomy" id="1381693"/>
    <lineage>
        <taxon>Eukaryota</taxon>
        <taxon>Sar</taxon>
        <taxon>Alveolata</taxon>
        <taxon>Dinophyceae</taxon>
        <taxon>Suessiales</taxon>
        <taxon>Symbiodiniaceae</taxon>
        <taxon>Durusdinium</taxon>
    </lineage>
</organism>
<feature type="repeat" description="TPR" evidence="6">
    <location>
        <begin position="1344"/>
        <end position="1377"/>
    </location>
</feature>
<keyword evidence="7" id="KW-0175">Coiled coil</keyword>
<dbReference type="Pfam" id="PF06814">
    <property type="entry name" value="GOST_TM"/>
    <property type="match status" value="1"/>
</dbReference>
<feature type="compositionally biased region" description="Basic and acidic residues" evidence="8">
    <location>
        <begin position="591"/>
        <end position="638"/>
    </location>
</feature>
<dbReference type="SUPFAM" id="SSF48452">
    <property type="entry name" value="TPR-like"/>
    <property type="match status" value="2"/>
</dbReference>
<feature type="compositionally biased region" description="Acidic residues" evidence="8">
    <location>
        <begin position="471"/>
        <end position="480"/>
    </location>
</feature>
<evidence type="ECO:0000256" key="2">
    <source>
        <dbReference type="ARBA" id="ARBA00022692"/>
    </source>
</evidence>
<dbReference type="Pfam" id="PF13424">
    <property type="entry name" value="TPR_12"/>
    <property type="match status" value="1"/>
</dbReference>
<feature type="compositionally biased region" description="Basic and acidic residues" evidence="8">
    <location>
        <begin position="816"/>
        <end position="834"/>
    </location>
</feature>
<proteinExistence type="predicted"/>
<feature type="compositionally biased region" description="Low complexity" evidence="8">
    <location>
        <begin position="543"/>
        <end position="554"/>
    </location>
</feature>
<dbReference type="InterPro" id="IPR009637">
    <property type="entry name" value="GPR107/GPR108-like"/>
</dbReference>
<name>A0ABP0NW39_9DINO</name>